<organism evidence="3 4">
    <name type="scientific">Triparma columacea</name>
    <dbReference type="NCBI Taxonomy" id="722753"/>
    <lineage>
        <taxon>Eukaryota</taxon>
        <taxon>Sar</taxon>
        <taxon>Stramenopiles</taxon>
        <taxon>Ochrophyta</taxon>
        <taxon>Bolidophyceae</taxon>
        <taxon>Parmales</taxon>
        <taxon>Triparmaceae</taxon>
        <taxon>Triparma</taxon>
    </lineage>
</organism>
<feature type="region of interest" description="Disordered" evidence="2">
    <location>
        <begin position="1"/>
        <end position="20"/>
    </location>
</feature>
<gene>
    <name evidence="3" type="ORF">TrCOL_g1671</name>
</gene>
<evidence type="ECO:0000256" key="1">
    <source>
        <dbReference type="SAM" id="Coils"/>
    </source>
</evidence>
<evidence type="ECO:0000313" key="3">
    <source>
        <dbReference type="EMBL" id="GMI46725.1"/>
    </source>
</evidence>
<dbReference type="Proteomes" id="UP001165065">
    <property type="component" value="Unassembled WGS sequence"/>
</dbReference>
<proteinExistence type="predicted"/>
<name>A0A9W7GMP5_9STRA</name>
<keyword evidence="4" id="KW-1185">Reference proteome</keyword>
<comment type="caution">
    <text evidence="3">The sequence shown here is derived from an EMBL/GenBank/DDBJ whole genome shotgun (WGS) entry which is preliminary data.</text>
</comment>
<reference evidence="4" key="1">
    <citation type="journal article" date="2023" name="Commun. Biol.">
        <title>Genome analysis of Parmales, the sister group of diatoms, reveals the evolutionary specialization of diatoms from phago-mixotrophs to photoautotrophs.</title>
        <authorList>
            <person name="Ban H."/>
            <person name="Sato S."/>
            <person name="Yoshikawa S."/>
            <person name="Yamada K."/>
            <person name="Nakamura Y."/>
            <person name="Ichinomiya M."/>
            <person name="Sato N."/>
            <person name="Blanc-Mathieu R."/>
            <person name="Endo H."/>
            <person name="Kuwata A."/>
            <person name="Ogata H."/>
        </authorList>
    </citation>
    <scope>NUCLEOTIDE SEQUENCE [LARGE SCALE GENOMIC DNA]</scope>
</reference>
<evidence type="ECO:0000313" key="4">
    <source>
        <dbReference type="Proteomes" id="UP001165065"/>
    </source>
</evidence>
<feature type="coiled-coil region" evidence="1">
    <location>
        <begin position="78"/>
        <end position="140"/>
    </location>
</feature>
<sequence>MNSTLSQELEELKGSKNTLTQDDAALMVADIRNEMEKTVDALKLRLEGCQTQLSRQKGELDAKDLKMQELQGSSASSLAALTAEIESLRGKVGNVESENASLRSERGDQDGDIERLRILNEELELENQRLNESNTVKQTTIKALQKTLHDIKAETQKSGTELAHVEARWAKAMEDMKKSMMGDNKRRVNQMEEEMMLLRTELENTKERYTAMERKVEKGGLLLVKEREGRESAQEQFKITIDALEKDLENSKAASASDIEKLNAVIVELRDKIARLEGQPKEAVVPDGSKFQMYVDLKTKNAMLAKQLKKEKERAVVGGANGGGQRRMSRARPEDGGSSVARTSSVPVTGRAGGGKRPEEIYR</sequence>
<evidence type="ECO:0000256" key="2">
    <source>
        <dbReference type="SAM" id="MobiDB-lite"/>
    </source>
</evidence>
<accession>A0A9W7GMP5</accession>
<keyword evidence="1" id="KW-0175">Coiled coil</keyword>
<dbReference type="AlphaFoldDB" id="A0A9W7GMP5"/>
<dbReference type="OrthoDB" id="10422972at2759"/>
<feature type="region of interest" description="Disordered" evidence="2">
    <location>
        <begin position="310"/>
        <end position="363"/>
    </location>
</feature>
<dbReference type="EMBL" id="BRYA01000310">
    <property type="protein sequence ID" value="GMI46725.1"/>
    <property type="molecule type" value="Genomic_DNA"/>
</dbReference>
<protein>
    <submittedName>
        <fullName evidence="3">Uncharacterized protein</fullName>
    </submittedName>
</protein>